<protein>
    <submittedName>
        <fullName evidence="1">Uncharacterized protein</fullName>
    </submittedName>
</protein>
<dbReference type="RefSeq" id="WP_342806307.1">
    <property type="nucleotide sequence ID" value="NZ_JAOPJZ010000002.1"/>
</dbReference>
<keyword evidence="2" id="KW-1185">Reference proteome</keyword>
<dbReference type="EMBL" id="JAOPJZ010000002">
    <property type="protein sequence ID" value="MCU4750980.1"/>
    <property type="molecule type" value="Genomic_DNA"/>
</dbReference>
<gene>
    <name evidence="1" type="ORF">OB919_03110</name>
</gene>
<evidence type="ECO:0000313" key="1">
    <source>
        <dbReference type="EMBL" id="MCU4750980.1"/>
    </source>
</evidence>
<accession>A0AAP2Z5W2</accession>
<dbReference type="AlphaFoldDB" id="A0AAP2Z5W2"/>
<name>A0AAP2Z5W2_9EURY</name>
<sequence length="78" mass="8506">MIREQYYWARVTNVARTALPAFLAGEQTPTEAVEAVGCGLGPARRADAAWMVELIAERIDDGERAELVETVRQEAGSA</sequence>
<reference evidence="1 2" key="1">
    <citation type="submission" date="2022-09" db="EMBL/GenBank/DDBJ databases">
        <title>Enrichment on poylsaccharides allowed isolation of novel metabolic and taxonomic groups of Haloarchaea.</title>
        <authorList>
            <person name="Sorokin D.Y."/>
            <person name="Elcheninov A.G."/>
            <person name="Khizhniak T.V."/>
            <person name="Kolganova T.V."/>
            <person name="Kublanov I.V."/>
        </authorList>
    </citation>
    <scope>NUCLEOTIDE SEQUENCE [LARGE SCALE GENOMIC DNA]</scope>
    <source>
        <strain evidence="1 2">AArc-curdl1</strain>
    </source>
</reference>
<evidence type="ECO:0000313" key="2">
    <source>
        <dbReference type="Proteomes" id="UP001321047"/>
    </source>
</evidence>
<organism evidence="1 2">
    <name type="scientific">Natronosalvus hydrolyticus</name>
    <dbReference type="NCBI Taxonomy" id="2979988"/>
    <lineage>
        <taxon>Archaea</taxon>
        <taxon>Methanobacteriati</taxon>
        <taxon>Methanobacteriota</taxon>
        <taxon>Stenosarchaea group</taxon>
        <taxon>Halobacteria</taxon>
        <taxon>Halobacteriales</taxon>
        <taxon>Natrialbaceae</taxon>
        <taxon>Natronosalvus</taxon>
    </lineage>
</organism>
<proteinExistence type="predicted"/>
<comment type="caution">
    <text evidence="1">The sequence shown here is derived from an EMBL/GenBank/DDBJ whole genome shotgun (WGS) entry which is preliminary data.</text>
</comment>
<dbReference type="Proteomes" id="UP001321047">
    <property type="component" value="Unassembled WGS sequence"/>
</dbReference>